<name>A0A4Y2A7S9_ARAVE</name>
<organism evidence="2 3">
    <name type="scientific">Araneus ventricosus</name>
    <name type="common">Orbweaver spider</name>
    <name type="synonym">Epeira ventricosa</name>
    <dbReference type="NCBI Taxonomy" id="182803"/>
    <lineage>
        <taxon>Eukaryota</taxon>
        <taxon>Metazoa</taxon>
        <taxon>Ecdysozoa</taxon>
        <taxon>Arthropoda</taxon>
        <taxon>Chelicerata</taxon>
        <taxon>Arachnida</taxon>
        <taxon>Araneae</taxon>
        <taxon>Araneomorphae</taxon>
        <taxon>Entelegynae</taxon>
        <taxon>Araneoidea</taxon>
        <taxon>Araneidae</taxon>
        <taxon>Araneus</taxon>
    </lineage>
</organism>
<protein>
    <submittedName>
        <fullName evidence="2">Uncharacterized protein</fullName>
    </submittedName>
</protein>
<accession>A0A4Y2A7S9</accession>
<evidence type="ECO:0000256" key="1">
    <source>
        <dbReference type="SAM" id="Phobius"/>
    </source>
</evidence>
<dbReference type="EMBL" id="BGPR01000007">
    <property type="protein sequence ID" value="GBL75375.1"/>
    <property type="molecule type" value="Genomic_DNA"/>
</dbReference>
<keyword evidence="3" id="KW-1185">Reference proteome</keyword>
<evidence type="ECO:0000313" key="3">
    <source>
        <dbReference type="Proteomes" id="UP000499080"/>
    </source>
</evidence>
<keyword evidence="1" id="KW-0812">Transmembrane</keyword>
<keyword evidence="1" id="KW-1133">Transmembrane helix</keyword>
<gene>
    <name evidence="2" type="ORF">AVEN_194572_1</name>
</gene>
<dbReference type="Proteomes" id="UP000499080">
    <property type="component" value="Unassembled WGS sequence"/>
</dbReference>
<proteinExistence type="predicted"/>
<evidence type="ECO:0000313" key="2">
    <source>
        <dbReference type="EMBL" id="GBL75375.1"/>
    </source>
</evidence>
<sequence>MKNPYGNDVTHSKFEENVVAASPGILFRRSFTAFFIITIYLLRFLENTKKREEIGENREKLLKSWRLPPKAGELAGLQMQGNPFVDKFAGGFVQNLEEDIYASTLN</sequence>
<comment type="caution">
    <text evidence="2">The sequence shown here is derived from an EMBL/GenBank/DDBJ whole genome shotgun (WGS) entry which is preliminary data.</text>
</comment>
<dbReference type="AlphaFoldDB" id="A0A4Y2A7S9"/>
<reference evidence="2 3" key="1">
    <citation type="journal article" date="2019" name="Sci. Rep.">
        <title>Orb-weaving spider Araneus ventricosus genome elucidates the spidroin gene catalogue.</title>
        <authorList>
            <person name="Kono N."/>
            <person name="Nakamura H."/>
            <person name="Ohtoshi R."/>
            <person name="Moran D.A.P."/>
            <person name="Shinohara A."/>
            <person name="Yoshida Y."/>
            <person name="Fujiwara M."/>
            <person name="Mori M."/>
            <person name="Tomita M."/>
            <person name="Arakawa K."/>
        </authorList>
    </citation>
    <scope>NUCLEOTIDE SEQUENCE [LARGE SCALE GENOMIC DNA]</scope>
</reference>
<keyword evidence="1" id="KW-0472">Membrane</keyword>
<feature type="transmembrane region" description="Helical" evidence="1">
    <location>
        <begin position="20"/>
        <end position="42"/>
    </location>
</feature>